<gene>
    <name evidence="2" type="ORF">GCM10010170_005610</name>
</gene>
<dbReference type="PANTHER" id="PTHR10928:SF2">
    <property type="entry name" value="SUPPRESSOR OF FUSED HOMOLOG"/>
    <property type="match status" value="1"/>
</dbReference>
<organism evidence="2 3">
    <name type="scientific">Dactylosporangium salmoneum</name>
    <dbReference type="NCBI Taxonomy" id="53361"/>
    <lineage>
        <taxon>Bacteria</taxon>
        <taxon>Bacillati</taxon>
        <taxon>Actinomycetota</taxon>
        <taxon>Actinomycetes</taxon>
        <taxon>Micromonosporales</taxon>
        <taxon>Micromonosporaceae</taxon>
        <taxon>Dactylosporangium</taxon>
    </lineage>
</organism>
<name>A0ABP5SBX7_9ACTN</name>
<proteinExistence type="predicted"/>
<dbReference type="InterPro" id="IPR037181">
    <property type="entry name" value="SUFU_N"/>
</dbReference>
<accession>A0ABP5SBX7</accession>
<feature type="domain" description="Suppressor of fused-like" evidence="1">
    <location>
        <begin position="29"/>
        <end position="192"/>
    </location>
</feature>
<comment type="caution">
    <text evidence="2">The sequence shown here is derived from an EMBL/GenBank/DDBJ whole genome shotgun (WGS) entry which is preliminary data.</text>
</comment>
<protein>
    <recommendedName>
        <fullName evidence="1">Suppressor of fused-like domain-containing protein</fullName>
    </recommendedName>
</protein>
<sequence>MDPEAPGWAAIDAALARLYPGVASRFARGHDPLEGVAFFPRLEPIPHWHAISYGMSELYGKETDDPEESGWGFEFTFRIARGPAETEPPMWAANFLQNLARYVYQTGNWFEPNHHMDLNGPIALDRDTLIRAVVFAEDPELGTIATANGTVQFLQVVGITLDEYEATQAWSVRGFLELLARRIPLLVTDLDRASVADEPEVAEAVEEGRRVDGSATATLALAEFGWRPDGDLVRLVLGAHVAPRVAQTLLGRLPFGRTLRLDGPESSVEFSSGSFFVGTEEDAEDQLQVVLTGEALDGLVAVLVPVVGVRAPAGAEPLVVEIVRSQIRDPGGNIVRTVG</sequence>
<dbReference type="RefSeq" id="WP_344610597.1">
    <property type="nucleotide sequence ID" value="NZ_BAAARV010000005.1"/>
</dbReference>
<keyword evidence="3" id="KW-1185">Reference proteome</keyword>
<dbReference type="InterPro" id="IPR007768">
    <property type="entry name" value="Suppressor_of_fused"/>
</dbReference>
<reference evidence="3" key="1">
    <citation type="journal article" date="2019" name="Int. J. Syst. Evol. Microbiol.">
        <title>The Global Catalogue of Microorganisms (GCM) 10K type strain sequencing project: providing services to taxonomists for standard genome sequencing and annotation.</title>
        <authorList>
            <consortium name="The Broad Institute Genomics Platform"/>
            <consortium name="The Broad Institute Genome Sequencing Center for Infectious Disease"/>
            <person name="Wu L."/>
            <person name="Ma J."/>
        </authorList>
    </citation>
    <scope>NUCLEOTIDE SEQUENCE [LARGE SCALE GENOMIC DNA]</scope>
    <source>
        <strain evidence="3">JCM 3272</strain>
    </source>
</reference>
<dbReference type="EMBL" id="BAAARV010000005">
    <property type="protein sequence ID" value="GAA2328735.1"/>
    <property type="molecule type" value="Genomic_DNA"/>
</dbReference>
<dbReference type="SUPFAM" id="SSF103359">
    <property type="entry name" value="Suppressor of Fused, N-terminal domain"/>
    <property type="match status" value="1"/>
</dbReference>
<dbReference type="PANTHER" id="PTHR10928">
    <property type="entry name" value="SUPPRESSOR OF FUSED"/>
    <property type="match status" value="1"/>
</dbReference>
<evidence type="ECO:0000313" key="2">
    <source>
        <dbReference type="EMBL" id="GAA2328735.1"/>
    </source>
</evidence>
<dbReference type="InterPro" id="IPR020941">
    <property type="entry name" value="SUFU-like_domain"/>
</dbReference>
<evidence type="ECO:0000259" key="1">
    <source>
        <dbReference type="Pfam" id="PF05076"/>
    </source>
</evidence>
<dbReference type="Pfam" id="PF05076">
    <property type="entry name" value="SUFU"/>
    <property type="match status" value="1"/>
</dbReference>
<dbReference type="Proteomes" id="UP001501444">
    <property type="component" value="Unassembled WGS sequence"/>
</dbReference>
<evidence type="ECO:0000313" key="3">
    <source>
        <dbReference type="Proteomes" id="UP001501444"/>
    </source>
</evidence>